<protein>
    <submittedName>
        <fullName evidence="2">Uncharacterized protein</fullName>
    </submittedName>
</protein>
<feature type="compositionally biased region" description="Acidic residues" evidence="1">
    <location>
        <begin position="210"/>
        <end position="223"/>
    </location>
</feature>
<feature type="compositionally biased region" description="Basic and acidic residues" evidence="1">
    <location>
        <begin position="224"/>
        <end position="236"/>
    </location>
</feature>
<proteinExistence type="predicted"/>
<feature type="region of interest" description="Disordered" evidence="1">
    <location>
        <begin position="344"/>
        <end position="382"/>
    </location>
</feature>
<feature type="compositionally biased region" description="Basic and acidic residues" evidence="1">
    <location>
        <begin position="42"/>
        <end position="61"/>
    </location>
</feature>
<feature type="compositionally biased region" description="Polar residues" evidence="1">
    <location>
        <begin position="253"/>
        <end position="263"/>
    </location>
</feature>
<keyword evidence="3" id="KW-1185">Reference proteome</keyword>
<organism evidence="2 3">
    <name type="scientific">Viridothelium virens</name>
    <name type="common">Speckled blister lichen</name>
    <name type="synonym">Trypethelium virens</name>
    <dbReference type="NCBI Taxonomy" id="1048519"/>
    <lineage>
        <taxon>Eukaryota</taxon>
        <taxon>Fungi</taxon>
        <taxon>Dikarya</taxon>
        <taxon>Ascomycota</taxon>
        <taxon>Pezizomycotina</taxon>
        <taxon>Dothideomycetes</taxon>
        <taxon>Dothideomycetes incertae sedis</taxon>
        <taxon>Trypetheliales</taxon>
        <taxon>Trypetheliaceae</taxon>
        <taxon>Viridothelium</taxon>
    </lineage>
</organism>
<accession>A0A6A6H8G1</accession>
<name>A0A6A6H8G1_VIRVR</name>
<dbReference type="OrthoDB" id="10628643at2759"/>
<evidence type="ECO:0000313" key="2">
    <source>
        <dbReference type="EMBL" id="KAF2234292.1"/>
    </source>
</evidence>
<reference evidence="2" key="1">
    <citation type="journal article" date="2020" name="Stud. Mycol.">
        <title>101 Dothideomycetes genomes: a test case for predicting lifestyles and emergence of pathogens.</title>
        <authorList>
            <person name="Haridas S."/>
            <person name="Albert R."/>
            <person name="Binder M."/>
            <person name="Bloem J."/>
            <person name="Labutti K."/>
            <person name="Salamov A."/>
            <person name="Andreopoulos B."/>
            <person name="Baker S."/>
            <person name="Barry K."/>
            <person name="Bills G."/>
            <person name="Bluhm B."/>
            <person name="Cannon C."/>
            <person name="Castanera R."/>
            <person name="Culley D."/>
            <person name="Daum C."/>
            <person name="Ezra D."/>
            <person name="Gonzalez J."/>
            <person name="Henrissat B."/>
            <person name="Kuo A."/>
            <person name="Liang C."/>
            <person name="Lipzen A."/>
            <person name="Lutzoni F."/>
            <person name="Magnuson J."/>
            <person name="Mondo S."/>
            <person name="Nolan M."/>
            <person name="Ohm R."/>
            <person name="Pangilinan J."/>
            <person name="Park H.-J."/>
            <person name="Ramirez L."/>
            <person name="Alfaro M."/>
            <person name="Sun H."/>
            <person name="Tritt A."/>
            <person name="Yoshinaga Y."/>
            <person name="Zwiers L.-H."/>
            <person name="Turgeon B."/>
            <person name="Goodwin S."/>
            <person name="Spatafora J."/>
            <person name="Crous P."/>
            <person name="Grigoriev I."/>
        </authorList>
    </citation>
    <scope>NUCLEOTIDE SEQUENCE</scope>
    <source>
        <strain evidence="2">Tuck. ex Michener</strain>
    </source>
</reference>
<gene>
    <name evidence="2" type="ORF">EV356DRAFT_532863</name>
</gene>
<dbReference type="Proteomes" id="UP000800092">
    <property type="component" value="Unassembled WGS sequence"/>
</dbReference>
<feature type="region of interest" description="Disordered" evidence="1">
    <location>
        <begin position="35"/>
        <end position="61"/>
    </location>
</feature>
<feature type="compositionally biased region" description="Basic and acidic residues" evidence="1">
    <location>
        <begin position="265"/>
        <end position="277"/>
    </location>
</feature>
<sequence length="382" mass="40303">MSKELSGVGEKLPAPLAAQVEKQLGGAIEQAKAARITQEQAENARKRASEATDPAERRKLEEEVKKLEKTAKSQVKMAQRLESGVWQGAGAGIGIGAATGMGLGTVVGMVLGAVTAVPTTLLGGLVGTGTGAIHGPWIKLGAEEGVTQGLAEGQKHLDNMQTKVIGSNSEGSQQGETKEGEQDIESILRTKIAEAQKHGASVQSQAFGSQDEEGNVPDDDVLDASDKEVSGKKDPDDAQTQRTKVREPKAELQNETNQKQSSHVAPKENDVDRENTGKKGANKKTKDAGYKSSHDPLTALDAAEESYSSFASPLPLPITSDELQEDDSQQYKNFAIQGLGAVGKAFQRTPRNDGKPETSQVTDRSDVHIPTDDGTASATSSK</sequence>
<dbReference type="EMBL" id="ML991799">
    <property type="protein sequence ID" value="KAF2234292.1"/>
    <property type="molecule type" value="Genomic_DNA"/>
</dbReference>
<evidence type="ECO:0000313" key="3">
    <source>
        <dbReference type="Proteomes" id="UP000800092"/>
    </source>
</evidence>
<feature type="region of interest" description="Disordered" evidence="1">
    <location>
        <begin position="195"/>
        <end position="330"/>
    </location>
</feature>
<evidence type="ECO:0000256" key="1">
    <source>
        <dbReference type="SAM" id="MobiDB-lite"/>
    </source>
</evidence>
<feature type="compositionally biased region" description="Basic and acidic residues" evidence="1">
    <location>
        <begin position="284"/>
        <end position="294"/>
    </location>
</feature>
<dbReference type="AlphaFoldDB" id="A0A6A6H8G1"/>